<sequence>MEARYKRRECANRKIYEFIGKHVDPEIAVKLGLEGTHRVKVAIAIDIKGKIAKLESNSDNKKITKDIKKTFKKNSAMIPYRTRGILSSTRLILPITLMGIPQNFVKLRGKKSCFCEVEFNVA</sequence>
<organism evidence="1 2">
    <name type="scientific">Algibacter lectus</name>
    <dbReference type="NCBI Taxonomy" id="221126"/>
    <lineage>
        <taxon>Bacteria</taxon>
        <taxon>Pseudomonadati</taxon>
        <taxon>Bacteroidota</taxon>
        <taxon>Flavobacteriia</taxon>
        <taxon>Flavobacteriales</taxon>
        <taxon>Flavobacteriaceae</taxon>
        <taxon>Algibacter</taxon>
    </lineage>
</organism>
<name>A0A4R8M7L4_9FLAO</name>
<evidence type="ECO:0000313" key="2">
    <source>
        <dbReference type="Proteomes" id="UP000294824"/>
    </source>
</evidence>
<dbReference type="EMBL" id="SORL01000013">
    <property type="protein sequence ID" value="TDY60007.1"/>
    <property type="molecule type" value="Genomic_DNA"/>
</dbReference>
<dbReference type="AlphaFoldDB" id="A0A4R8M7L4"/>
<keyword evidence="2" id="KW-1185">Reference proteome</keyword>
<comment type="caution">
    <text evidence="1">The sequence shown here is derived from an EMBL/GenBank/DDBJ whole genome shotgun (WGS) entry which is preliminary data.</text>
</comment>
<protein>
    <submittedName>
        <fullName evidence="1">Uncharacterized protein</fullName>
    </submittedName>
</protein>
<dbReference type="Proteomes" id="UP000294824">
    <property type="component" value="Unassembled WGS sequence"/>
</dbReference>
<accession>A0A4R8M7L4</accession>
<reference evidence="1 2" key="1">
    <citation type="submission" date="2019-03" db="EMBL/GenBank/DDBJ databases">
        <title>Genomic Encyclopedia of Type Strains, Phase III (KMG-III): the genomes of soil and plant-associated and newly described type strains.</title>
        <authorList>
            <person name="Whitman W."/>
        </authorList>
    </citation>
    <scope>NUCLEOTIDE SEQUENCE [LARGE SCALE GENOMIC DNA]</scope>
    <source>
        <strain evidence="1 2">CECT 8301</strain>
    </source>
</reference>
<gene>
    <name evidence="1" type="ORF">DFQ06_3621</name>
</gene>
<proteinExistence type="predicted"/>
<evidence type="ECO:0000313" key="1">
    <source>
        <dbReference type="EMBL" id="TDY60007.1"/>
    </source>
</evidence>